<dbReference type="GO" id="GO:0004146">
    <property type="term" value="F:dihydrofolate reductase activity"/>
    <property type="evidence" value="ECO:0007669"/>
    <property type="project" value="UniProtKB-EC"/>
</dbReference>
<dbReference type="UniPathway" id="UPA00077">
    <property type="reaction ID" value="UER00158"/>
</dbReference>
<dbReference type="OrthoDB" id="9804315at2"/>
<proteinExistence type="inferred from homology"/>
<dbReference type="Proteomes" id="UP000033103">
    <property type="component" value="Chromosome"/>
</dbReference>
<dbReference type="InterPro" id="IPR012259">
    <property type="entry name" value="DHFR"/>
</dbReference>
<dbReference type="GO" id="GO:0046655">
    <property type="term" value="P:folic acid metabolic process"/>
    <property type="evidence" value="ECO:0007669"/>
    <property type="project" value="TreeGrafter"/>
</dbReference>
<reference evidence="8 9" key="1">
    <citation type="journal article" date="2012" name="BMC Genomics">
        <title>Genomic sequence analysis and characterization of Sneathia amnii sp. nov.</title>
        <authorList>
            <consortium name="Vaginal Microbiome Consortium (additional members)"/>
            <person name="Harwich M.D.Jr."/>
            <person name="Serrano M.G."/>
            <person name="Fettweis J.M."/>
            <person name="Alves J.M."/>
            <person name="Reimers M.A."/>
            <person name="Buck G.A."/>
            <person name="Jefferson K.K."/>
        </authorList>
    </citation>
    <scope>NUCLEOTIDE SEQUENCE [LARGE SCALE GENOMIC DNA]</scope>
    <source>
        <strain evidence="8 9">SN35</strain>
    </source>
</reference>
<dbReference type="InterPro" id="IPR001796">
    <property type="entry name" value="DHFR_dom"/>
</dbReference>
<dbReference type="PATRIC" id="fig|1069640.6.peg.262"/>
<dbReference type="GO" id="GO:0050661">
    <property type="term" value="F:NADP binding"/>
    <property type="evidence" value="ECO:0007669"/>
    <property type="project" value="InterPro"/>
</dbReference>
<comment type="pathway">
    <text evidence="1">Cofactor biosynthesis; tetrahydrofolate biosynthesis; 5,6,7,8-tetrahydrofolate from 7,8-dihydrofolate: step 1/1.</text>
</comment>
<protein>
    <recommendedName>
        <fullName evidence="3">dihydrofolate reductase</fullName>
        <ecNumber evidence="3">1.5.1.3</ecNumber>
    </recommendedName>
</protein>
<feature type="domain" description="DHFR" evidence="7">
    <location>
        <begin position="1"/>
        <end position="150"/>
    </location>
</feature>
<evidence type="ECO:0000256" key="6">
    <source>
        <dbReference type="ARBA" id="ARBA00023002"/>
    </source>
</evidence>
<dbReference type="GO" id="GO:0005829">
    <property type="term" value="C:cytosol"/>
    <property type="evidence" value="ECO:0007669"/>
    <property type="project" value="TreeGrafter"/>
</dbReference>
<keyword evidence="6" id="KW-0560">Oxidoreductase</keyword>
<dbReference type="PRINTS" id="PR00070">
    <property type="entry name" value="DHFR"/>
</dbReference>
<evidence type="ECO:0000313" key="8">
    <source>
        <dbReference type="EMBL" id="AKC95226.1"/>
    </source>
</evidence>
<dbReference type="CDD" id="cd00209">
    <property type="entry name" value="DHFR"/>
    <property type="match status" value="1"/>
</dbReference>
<dbReference type="Gene3D" id="3.40.430.10">
    <property type="entry name" value="Dihydrofolate Reductase, subunit A"/>
    <property type="match status" value="1"/>
</dbReference>
<dbReference type="RefSeq" id="WP_046328332.1">
    <property type="nucleotide sequence ID" value="NZ_CP011280.1"/>
</dbReference>
<evidence type="ECO:0000259" key="7">
    <source>
        <dbReference type="PROSITE" id="PS51330"/>
    </source>
</evidence>
<keyword evidence="9" id="KW-1185">Reference proteome</keyword>
<dbReference type="SUPFAM" id="SSF53597">
    <property type="entry name" value="Dihydrofolate reductase-like"/>
    <property type="match status" value="1"/>
</dbReference>
<dbReference type="EMBL" id="CP011280">
    <property type="protein sequence ID" value="AKC95226.1"/>
    <property type="molecule type" value="Genomic_DNA"/>
</dbReference>
<dbReference type="GO" id="GO:0046452">
    <property type="term" value="P:dihydrofolate metabolic process"/>
    <property type="evidence" value="ECO:0007669"/>
    <property type="project" value="TreeGrafter"/>
</dbReference>
<evidence type="ECO:0000256" key="5">
    <source>
        <dbReference type="ARBA" id="ARBA00022857"/>
    </source>
</evidence>
<dbReference type="Pfam" id="PF00186">
    <property type="entry name" value="DHFR_1"/>
    <property type="match status" value="1"/>
</dbReference>
<dbReference type="PROSITE" id="PS51330">
    <property type="entry name" value="DHFR_2"/>
    <property type="match status" value="1"/>
</dbReference>
<sequence>MLKIIVATGKNREIGKDNKLLWHLPEDLKHFKNLTKNSTVIMGYNTYLSIGRPLPNRKNIVICDKDIEIEGVIIYNDLKKCLSENTDAYIIGGQSIYEQTLDYVSELHISYIDKAYEDADTYFPEYEDKFKLKYSEKKTGFEYRVYEKME</sequence>
<evidence type="ECO:0000313" key="9">
    <source>
        <dbReference type="Proteomes" id="UP000033103"/>
    </source>
</evidence>
<keyword evidence="5" id="KW-0521">NADP</keyword>
<dbReference type="KEGG" id="sns:VC03_01380"/>
<dbReference type="AlphaFoldDB" id="A0A0E3ZAE5"/>
<dbReference type="PANTHER" id="PTHR48069">
    <property type="entry name" value="DIHYDROFOLATE REDUCTASE"/>
    <property type="match status" value="1"/>
</dbReference>
<gene>
    <name evidence="8" type="ORF">VC03_01380</name>
</gene>
<dbReference type="EC" id="1.5.1.3" evidence="3"/>
<dbReference type="STRING" id="187101.VC03_01380"/>
<dbReference type="HOGENOM" id="CLU_043966_5_1_0"/>
<dbReference type="InterPro" id="IPR024072">
    <property type="entry name" value="DHFR-like_dom_sf"/>
</dbReference>
<keyword evidence="4" id="KW-0554">One-carbon metabolism</keyword>
<dbReference type="GO" id="GO:0046654">
    <property type="term" value="P:tetrahydrofolate biosynthetic process"/>
    <property type="evidence" value="ECO:0007669"/>
    <property type="project" value="UniProtKB-UniPathway"/>
</dbReference>
<evidence type="ECO:0000256" key="3">
    <source>
        <dbReference type="ARBA" id="ARBA00012856"/>
    </source>
</evidence>
<dbReference type="GO" id="GO:0006730">
    <property type="term" value="P:one-carbon metabolic process"/>
    <property type="evidence" value="ECO:0007669"/>
    <property type="project" value="UniProtKB-KW"/>
</dbReference>
<accession>A0A0E3ZAE5</accession>
<dbReference type="PANTHER" id="PTHR48069:SF3">
    <property type="entry name" value="DIHYDROFOLATE REDUCTASE"/>
    <property type="match status" value="1"/>
</dbReference>
<comment type="similarity">
    <text evidence="2">Belongs to the dihydrofolate reductase family.</text>
</comment>
<evidence type="ECO:0000256" key="2">
    <source>
        <dbReference type="ARBA" id="ARBA00009539"/>
    </source>
</evidence>
<evidence type="ECO:0000256" key="4">
    <source>
        <dbReference type="ARBA" id="ARBA00022563"/>
    </source>
</evidence>
<evidence type="ECO:0000256" key="1">
    <source>
        <dbReference type="ARBA" id="ARBA00004903"/>
    </source>
</evidence>
<name>A0A0E3ZAE5_9FUSO</name>
<organism evidence="8 9">
    <name type="scientific">Sneathia vaginalis</name>
    <dbReference type="NCBI Taxonomy" id="187101"/>
    <lineage>
        <taxon>Bacteria</taxon>
        <taxon>Fusobacteriati</taxon>
        <taxon>Fusobacteriota</taxon>
        <taxon>Fusobacteriia</taxon>
        <taxon>Fusobacteriales</taxon>
        <taxon>Leptotrichiaceae</taxon>
        <taxon>Sneathia</taxon>
    </lineage>
</organism>